<dbReference type="Gene3D" id="1.20.1560.10">
    <property type="entry name" value="ABC transporter type 1, transmembrane domain"/>
    <property type="match status" value="1"/>
</dbReference>
<dbReference type="AlphaFoldDB" id="R7V251"/>
<dbReference type="InterPro" id="IPR036640">
    <property type="entry name" value="ABC1_TM_sf"/>
</dbReference>
<keyword evidence="5" id="KW-0677">Repeat</keyword>
<evidence type="ECO:0000259" key="14">
    <source>
        <dbReference type="PROSITE" id="PS50929"/>
    </source>
</evidence>
<dbReference type="InterPro" id="IPR003439">
    <property type="entry name" value="ABC_transporter-like_ATP-bd"/>
</dbReference>
<feature type="domain" description="ABC transmembrane type-1" evidence="14">
    <location>
        <begin position="1"/>
        <end position="128"/>
    </location>
</feature>
<dbReference type="PANTHER" id="PTHR43394">
    <property type="entry name" value="ATP-DEPENDENT PERMEASE MDL1, MITOCHONDRIAL"/>
    <property type="match status" value="1"/>
</dbReference>
<proteinExistence type="inferred from homology"/>
<dbReference type="HOGENOM" id="CLU_000604_84_3_1"/>
<evidence type="ECO:0000313" key="17">
    <source>
        <dbReference type="Proteomes" id="UP000014760"/>
    </source>
</evidence>
<dbReference type="InterPro" id="IPR003593">
    <property type="entry name" value="AAA+_ATPase"/>
</dbReference>
<dbReference type="Proteomes" id="UP000014760">
    <property type="component" value="Unassembled WGS sequence"/>
</dbReference>
<reference evidence="16" key="3">
    <citation type="submission" date="2015-06" db="UniProtKB">
        <authorList>
            <consortium name="EnsemblMetazoa"/>
        </authorList>
    </citation>
    <scope>IDENTIFICATION</scope>
</reference>
<evidence type="ECO:0000313" key="16">
    <source>
        <dbReference type="EnsemblMetazoa" id="CapteP117973"/>
    </source>
</evidence>
<dbReference type="GO" id="GO:0016887">
    <property type="term" value="F:ATP hydrolysis activity"/>
    <property type="evidence" value="ECO:0007669"/>
    <property type="project" value="InterPro"/>
</dbReference>
<feature type="non-terminal residue" evidence="15">
    <location>
        <position position="1"/>
    </location>
</feature>
<dbReference type="PROSITE" id="PS50929">
    <property type="entry name" value="ABC_TM1F"/>
    <property type="match status" value="1"/>
</dbReference>
<dbReference type="InterPro" id="IPR039421">
    <property type="entry name" value="Type_1_exporter"/>
</dbReference>
<dbReference type="PROSITE" id="PS50893">
    <property type="entry name" value="ABC_TRANSPORTER_2"/>
    <property type="match status" value="1"/>
</dbReference>
<dbReference type="SMART" id="SM00382">
    <property type="entry name" value="AAA"/>
    <property type="match status" value="1"/>
</dbReference>
<dbReference type="Pfam" id="PF00664">
    <property type="entry name" value="ABC_membrane"/>
    <property type="match status" value="1"/>
</dbReference>
<keyword evidence="17" id="KW-1185">Reference proteome</keyword>
<keyword evidence="3" id="KW-0813">Transport</keyword>
<evidence type="ECO:0000256" key="1">
    <source>
        <dbReference type="ARBA" id="ARBA00004141"/>
    </source>
</evidence>
<reference evidence="15 17" key="2">
    <citation type="journal article" date="2013" name="Nature">
        <title>Insights into bilaterian evolution from three spiralian genomes.</title>
        <authorList>
            <person name="Simakov O."/>
            <person name="Marletaz F."/>
            <person name="Cho S.J."/>
            <person name="Edsinger-Gonzales E."/>
            <person name="Havlak P."/>
            <person name="Hellsten U."/>
            <person name="Kuo D.H."/>
            <person name="Larsson T."/>
            <person name="Lv J."/>
            <person name="Arendt D."/>
            <person name="Savage R."/>
            <person name="Osoegawa K."/>
            <person name="de Jong P."/>
            <person name="Grimwood J."/>
            <person name="Chapman J.A."/>
            <person name="Shapiro H."/>
            <person name="Aerts A."/>
            <person name="Otillar R.P."/>
            <person name="Terry A.Y."/>
            <person name="Boore J.L."/>
            <person name="Grigoriev I.V."/>
            <person name="Lindberg D.R."/>
            <person name="Seaver E.C."/>
            <person name="Weisblat D.A."/>
            <person name="Putnam N.H."/>
            <person name="Rokhsar D.S."/>
        </authorList>
    </citation>
    <scope>NUCLEOTIDE SEQUENCE</scope>
    <source>
        <strain evidence="15 17">I ESC-2004</strain>
    </source>
</reference>
<dbReference type="CDD" id="cd03249">
    <property type="entry name" value="ABC_MTABC3_MDL1_MDL2"/>
    <property type="match status" value="1"/>
</dbReference>
<dbReference type="GO" id="GO:0005524">
    <property type="term" value="F:ATP binding"/>
    <property type="evidence" value="ECO:0007669"/>
    <property type="project" value="UniProtKB-KW"/>
</dbReference>
<dbReference type="InterPro" id="IPR011527">
    <property type="entry name" value="ABC1_TM_dom"/>
</dbReference>
<feature type="transmembrane region" description="Helical" evidence="12">
    <location>
        <begin position="99"/>
        <end position="120"/>
    </location>
</feature>
<dbReference type="EnsemblMetazoa" id="CapteT117973">
    <property type="protein sequence ID" value="CapteP117973"/>
    <property type="gene ID" value="CapteG117973"/>
</dbReference>
<evidence type="ECO:0000256" key="12">
    <source>
        <dbReference type="SAM" id="Phobius"/>
    </source>
</evidence>
<organism evidence="15">
    <name type="scientific">Capitella teleta</name>
    <name type="common">Polychaete worm</name>
    <dbReference type="NCBI Taxonomy" id="283909"/>
    <lineage>
        <taxon>Eukaryota</taxon>
        <taxon>Metazoa</taxon>
        <taxon>Spiralia</taxon>
        <taxon>Lophotrochozoa</taxon>
        <taxon>Annelida</taxon>
        <taxon>Polychaeta</taxon>
        <taxon>Sedentaria</taxon>
        <taxon>Scolecida</taxon>
        <taxon>Capitellidae</taxon>
        <taxon>Capitella</taxon>
    </lineage>
</organism>
<evidence type="ECO:0000256" key="7">
    <source>
        <dbReference type="ARBA" id="ARBA00022840"/>
    </source>
</evidence>
<dbReference type="EMBL" id="KB295847">
    <property type="protein sequence ID" value="ELU12562.1"/>
    <property type="molecule type" value="Genomic_DNA"/>
</dbReference>
<dbReference type="PROSITE" id="PS00211">
    <property type="entry name" value="ABC_TRANSPORTER_1"/>
    <property type="match status" value="1"/>
</dbReference>
<dbReference type="InterPro" id="IPR017871">
    <property type="entry name" value="ABC_transporter-like_CS"/>
</dbReference>
<feature type="domain" description="ABC transporter" evidence="13">
    <location>
        <begin position="163"/>
        <end position="399"/>
    </location>
</feature>
<dbReference type="EMBL" id="AMQN01005366">
    <property type="status" value="NOT_ANNOTATED_CDS"/>
    <property type="molecule type" value="Genomic_DNA"/>
</dbReference>
<name>R7V251_CAPTE</name>
<sequence length="403" mass="44206">IYFQMLTSATSKELDAYARAGAVAQEVLSSLRTVIAFGGQAKECKRYNDNLAIAKKFGVKKTTASGGGMGMIYFIIFACYALAFWYGSKLVREEEHYTAGVMLTVFMAVVFGAFGLGNAAPNLKNVATARGAAYSLWEILDRQPLIDSSSPEGEKLGQVDGNIEFKEVHFKYPSRPDVPILRGLNLKANVGQTVALVGPSGCGKSTTVQLLQRFYDPCEGEILIDGHNIKDLNIKFLRDHIGLVSQEPILFATTIRENIQYGRENVTDAEIEQATKMSNAYDFIMKLPQRFDTMCGERGAQLSGGQKQRIAIARALVRDPKILLLDEATSALDTESEATVQAALDKAREGRTTLVIAHRLSTVKNADLIVGFKDGVAHEMGTHNELMALEGIYYKLVTNQVRC</sequence>
<dbReference type="Pfam" id="PF00005">
    <property type="entry name" value="ABC_tran"/>
    <property type="match status" value="1"/>
</dbReference>
<dbReference type="GO" id="GO:0090374">
    <property type="term" value="P:oligopeptide export from mitochondrion"/>
    <property type="evidence" value="ECO:0007669"/>
    <property type="project" value="TreeGrafter"/>
</dbReference>
<evidence type="ECO:0000313" key="15">
    <source>
        <dbReference type="EMBL" id="ELU12562.1"/>
    </source>
</evidence>
<comment type="subcellular location">
    <subcellularLocation>
        <location evidence="1">Membrane</location>
        <topology evidence="1">Multi-pass membrane protein</topology>
    </subcellularLocation>
</comment>
<dbReference type="STRING" id="283909.R7V251"/>
<keyword evidence="7" id="KW-0067">ATP-binding</keyword>
<dbReference type="OMA" id="TEAHRWR"/>
<dbReference type="EMBL" id="AMQN01005367">
    <property type="status" value="NOT_ANNOTATED_CDS"/>
    <property type="molecule type" value="Genomic_DNA"/>
</dbReference>
<dbReference type="PANTHER" id="PTHR43394:SF27">
    <property type="entry name" value="ATP-DEPENDENT TRANSLOCASE ABCB1-LIKE"/>
    <property type="match status" value="1"/>
</dbReference>
<evidence type="ECO:0000259" key="13">
    <source>
        <dbReference type="PROSITE" id="PS50893"/>
    </source>
</evidence>
<evidence type="ECO:0000256" key="5">
    <source>
        <dbReference type="ARBA" id="ARBA00022737"/>
    </source>
</evidence>
<evidence type="ECO:0008006" key="18">
    <source>
        <dbReference type="Google" id="ProtNLM"/>
    </source>
</evidence>
<evidence type="ECO:0000256" key="10">
    <source>
        <dbReference type="ARBA" id="ARBA00023136"/>
    </source>
</evidence>
<keyword evidence="9 12" id="KW-1133">Transmembrane helix</keyword>
<keyword evidence="8" id="KW-1278">Translocase</keyword>
<dbReference type="CDD" id="cd18577">
    <property type="entry name" value="ABC_6TM_Pgp_ABCB1_D1_like"/>
    <property type="match status" value="1"/>
</dbReference>
<keyword evidence="6" id="KW-0547">Nucleotide-binding</keyword>
<evidence type="ECO:0000256" key="11">
    <source>
        <dbReference type="ARBA" id="ARBA00023180"/>
    </source>
</evidence>
<dbReference type="OrthoDB" id="6500128at2759"/>
<dbReference type="InterPro" id="IPR027417">
    <property type="entry name" value="P-loop_NTPase"/>
</dbReference>
<feature type="transmembrane region" description="Helical" evidence="12">
    <location>
        <begin position="70"/>
        <end position="87"/>
    </location>
</feature>
<gene>
    <name evidence="15" type="ORF">CAPTEDRAFT_117973</name>
</gene>
<dbReference type="SUPFAM" id="SSF52540">
    <property type="entry name" value="P-loop containing nucleoside triphosphate hydrolases"/>
    <property type="match status" value="1"/>
</dbReference>
<evidence type="ECO:0000256" key="6">
    <source>
        <dbReference type="ARBA" id="ARBA00022741"/>
    </source>
</evidence>
<dbReference type="Gene3D" id="3.40.50.300">
    <property type="entry name" value="P-loop containing nucleotide triphosphate hydrolases"/>
    <property type="match status" value="1"/>
</dbReference>
<comment type="similarity">
    <text evidence="2">Belongs to the ABC transporter superfamily. ABCB family. Multidrug resistance exporter (TC 3.A.1.201) subfamily.</text>
</comment>
<evidence type="ECO:0000256" key="8">
    <source>
        <dbReference type="ARBA" id="ARBA00022967"/>
    </source>
</evidence>
<evidence type="ECO:0000256" key="3">
    <source>
        <dbReference type="ARBA" id="ARBA00022448"/>
    </source>
</evidence>
<evidence type="ECO:0000256" key="4">
    <source>
        <dbReference type="ARBA" id="ARBA00022692"/>
    </source>
</evidence>
<keyword evidence="4 12" id="KW-0812">Transmembrane</keyword>
<keyword evidence="10 12" id="KW-0472">Membrane</keyword>
<protein>
    <recommendedName>
        <fullName evidence="18">ABC transporter domain-containing protein</fullName>
    </recommendedName>
</protein>
<dbReference type="FunFam" id="3.40.50.300:FF:000479">
    <property type="entry name" value="Multidrug resistance protein 1A"/>
    <property type="match status" value="1"/>
</dbReference>
<evidence type="ECO:0000256" key="2">
    <source>
        <dbReference type="ARBA" id="ARBA00007577"/>
    </source>
</evidence>
<evidence type="ECO:0000256" key="9">
    <source>
        <dbReference type="ARBA" id="ARBA00022989"/>
    </source>
</evidence>
<dbReference type="GO" id="GO:0005743">
    <property type="term" value="C:mitochondrial inner membrane"/>
    <property type="evidence" value="ECO:0007669"/>
    <property type="project" value="TreeGrafter"/>
</dbReference>
<dbReference type="SUPFAM" id="SSF90123">
    <property type="entry name" value="ABC transporter transmembrane region"/>
    <property type="match status" value="1"/>
</dbReference>
<accession>R7V251</accession>
<dbReference type="GO" id="GO:0015421">
    <property type="term" value="F:ABC-type oligopeptide transporter activity"/>
    <property type="evidence" value="ECO:0007669"/>
    <property type="project" value="TreeGrafter"/>
</dbReference>
<keyword evidence="11" id="KW-0325">Glycoprotein</keyword>
<reference evidence="17" key="1">
    <citation type="submission" date="2012-12" db="EMBL/GenBank/DDBJ databases">
        <authorList>
            <person name="Hellsten U."/>
            <person name="Grimwood J."/>
            <person name="Chapman J.A."/>
            <person name="Shapiro H."/>
            <person name="Aerts A."/>
            <person name="Otillar R.P."/>
            <person name="Terry A.Y."/>
            <person name="Boore J.L."/>
            <person name="Simakov O."/>
            <person name="Marletaz F."/>
            <person name="Cho S.-J."/>
            <person name="Edsinger-Gonzales E."/>
            <person name="Havlak P."/>
            <person name="Kuo D.-H."/>
            <person name="Larsson T."/>
            <person name="Lv J."/>
            <person name="Arendt D."/>
            <person name="Savage R."/>
            <person name="Osoegawa K."/>
            <person name="de Jong P."/>
            <person name="Lindberg D.R."/>
            <person name="Seaver E.C."/>
            <person name="Weisblat D.A."/>
            <person name="Putnam N.H."/>
            <person name="Grigoriev I.V."/>
            <person name="Rokhsar D.S."/>
        </authorList>
    </citation>
    <scope>NUCLEOTIDE SEQUENCE</scope>
    <source>
        <strain evidence="17">I ESC-2004</strain>
    </source>
</reference>